<reference evidence="4" key="1">
    <citation type="submission" date="2018-05" db="EMBL/GenBank/DDBJ databases">
        <authorList>
            <person name="Lanie J.A."/>
            <person name="Ng W.-L."/>
            <person name="Kazmierczak K.M."/>
            <person name="Andrzejewski T.M."/>
            <person name="Davidsen T.M."/>
            <person name="Wayne K.J."/>
            <person name="Tettelin H."/>
            <person name="Glass J.I."/>
            <person name="Rusch D."/>
            <person name="Podicherti R."/>
            <person name="Tsui H.-C.T."/>
            <person name="Winkler M.E."/>
        </authorList>
    </citation>
    <scope>NUCLEOTIDE SEQUENCE</scope>
</reference>
<feature type="domain" description="NADH:ubiquinone oxidoreductase 30kDa subunit" evidence="3">
    <location>
        <begin position="21"/>
        <end position="136"/>
    </location>
</feature>
<dbReference type="PROSITE" id="PS00542">
    <property type="entry name" value="COMPLEX1_30K"/>
    <property type="match status" value="1"/>
</dbReference>
<dbReference type="GO" id="GO:0008137">
    <property type="term" value="F:NADH dehydrogenase (ubiquinone) activity"/>
    <property type="evidence" value="ECO:0007669"/>
    <property type="project" value="InterPro"/>
</dbReference>
<dbReference type="PANTHER" id="PTHR10884">
    <property type="entry name" value="NADH DEHYDROGENASE UBIQUINONE IRON-SULFUR PROTEIN 3"/>
    <property type="match status" value="1"/>
</dbReference>
<keyword evidence="2" id="KW-0813">Transport</keyword>
<name>A0A382SPZ1_9ZZZZ</name>
<evidence type="ECO:0000256" key="1">
    <source>
        <dbReference type="ARBA" id="ARBA00007569"/>
    </source>
</evidence>
<dbReference type="Gene3D" id="3.30.460.80">
    <property type="entry name" value="NADH:ubiquinone oxidoreductase, 30kDa subunit"/>
    <property type="match status" value="1"/>
</dbReference>
<dbReference type="GO" id="GO:0016651">
    <property type="term" value="F:oxidoreductase activity, acting on NAD(P)H"/>
    <property type="evidence" value="ECO:0007669"/>
    <property type="project" value="InterPro"/>
</dbReference>
<gene>
    <name evidence="4" type="ORF">METZ01_LOCUS364760</name>
</gene>
<sequence length="137" mass="16118">MAQRLSEAVPASVERWEDDVVWIESSKVEDVARFLRDDSSLDFQFLNAISAIDFIEYFDVVYHLTSFRLKHSAVIKTRVHGRESLSVPSVYHVWQGADFQEREVWDLMGVQFEGHPNMKRIMLWEGYEGHPLRKDFL</sequence>
<dbReference type="NCBIfam" id="TIGR01961">
    <property type="entry name" value="NuoC_fam"/>
    <property type="match status" value="1"/>
</dbReference>
<dbReference type="InterPro" id="IPR001268">
    <property type="entry name" value="NADH_UbQ_OxRdtase_30kDa_su"/>
</dbReference>
<accession>A0A382SPZ1</accession>
<evidence type="ECO:0000313" key="4">
    <source>
        <dbReference type="EMBL" id="SVD11906.1"/>
    </source>
</evidence>
<dbReference type="InterPro" id="IPR010218">
    <property type="entry name" value="NADH_DH_suC"/>
</dbReference>
<dbReference type="AlphaFoldDB" id="A0A382SPZ1"/>
<evidence type="ECO:0000256" key="2">
    <source>
        <dbReference type="ARBA" id="ARBA00022448"/>
    </source>
</evidence>
<protein>
    <recommendedName>
        <fullName evidence="3">NADH:ubiquinone oxidoreductase 30kDa subunit domain-containing protein</fullName>
    </recommendedName>
</protein>
<dbReference type="Pfam" id="PF00329">
    <property type="entry name" value="Complex1_30kDa"/>
    <property type="match status" value="1"/>
</dbReference>
<dbReference type="EMBL" id="UINC01130686">
    <property type="protein sequence ID" value="SVD11906.1"/>
    <property type="molecule type" value="Genomic_DNA"/>
</dbReference>
<dbReference type="PANTHER" id="PTHR10884:SF14">
    <property type="entry name" value="NADH DEHYDROGENASE [UBIQUINONE] IRON-SULFUR PROTEIN 3, MITOCHONDRIAL"/>
    <property type="match status" value="1"/>
</dbReference>
<comment type="similarity">
    <text evidence="1">Belongs to the complex I 30 kDa subunit family.</text>
</comment>
<evidence type="ECO:0000259" key="3">
    <source>
        <dbReference type="Pfam" id="PF00329"/>
    </source>
</evidence>
<dbReference type="InterPro" id="IPR037232">
    <property type="entry name" value="NADH_quin_OxRdtase_su_C/D-like"/>
</dbReference>
<organism evidence="4">
    <name type="scientific">marine metagenome</name>
    <dbReference type="NCBI Taxonomy" id="408172"/>
    <lineage>
        <taxon>unclassified sequences</taxon>
        <taxon>metagenomes</taxon>
        <taxon>ecological metagenomes</taxon>
    </lineage>
</organism>
<dbReference type="InterPro" id="IPR020396">
    <property type="entry name" value="NADH_UbQ_OxRdtase_CS"/>
</dbReference>
<proteinExistence type="inferred from homology"/>
<dbReference type="SUPFAM" id="SSF143243">
    <property type="entry name" value="Nqo5-like"/>
    <property type="match status" value="1"/>
</dbReference>